<dbReference type="Proteomes" id="UP001596047">
    <property type="component" value="Unassembled WGS sequence"/>
</dbReference>
<feature type="domain" description="Xylose isomerase-like TIM barrel" evidence="1">
    <location>
        <begin position="46"/>
        <end position="232"/>
    </location>
</feature>
<evidence type="ECO:0000313" key="2">
    <source>
        <dbReference type="EMBL" id="MFC5648760.1"/>
    </source>
</evidence>
<organism evidence="2 3">
    <name type="scientific">Paenibacillus solisilvae</name>
    <dbReference type="NCBI Taxonomy" id="2486751"/>
    <lineage>
        <taxon>Bacteria</taxon>
        <taxon>Bacillati</taxon>
        <taxon>Bacillota</taxon>
        <taxon>Bacilli</taxon>
        <taxon>Bacillales</taxon>
        <taxon>Paenibacillaceae</taxon>
        <taxon>Paenibacillus</taxon>
    </lineage>
</organism>
<evidence type="ECO:0000313" key="3">
    <source>
        <dbReference type="Proteomes" id="UP001596047"/>
    </source>
</evidence>
<dbReference type="PANTHER" id="PTHR12110">
    <property type="entry name" value="HYDROXYPYRUVATE ISOMERASE"/>
    <property type="match status" value="1"/>
</dbReference>
<dbReference type="PANTHER" id="PTHR12110:SF53">
    <property type="entry name" value="BLR5974 PROTEIN"/>
    <property type="match status" value="1"/>
</dbReference>
<comment type="caution">
    <text evidence="2">The sequence shown here is derived from an EMBL/GenBank/DDBJ whole genome shotgun (WGS) entry which is preliminary data.</text>
</comment>
<dbReference type="SUPFAM" id="SSF51658">
    <property type="entry name" value="Xylose isomerase-like"/>
    <property type="match status" value="1"/>
</dbReference>
<dbReference type="EMBL" id="JBHSOW010000023">
    <property type="protein sequence ID" value="MFC5648760.1"/>
    <property type="molecule type" value="Genomic_DNA"/>
</dbReference>
<dbReference type="RefSeq" id="WP_379187238.1">
    <property type="nucleotide sequence ID" value="NZ_JBHSOW010000023.1"/>
</dbReference>
<sequence length="260" mass="29823">MSDFSIGSWSFHALFNSGKMSLFGYLESIKYRYRLRHADIWNGMLLSTEDDYIQSVKATLVEEGLTVANLAVDGADVWHDDPAVRERNHQKALLYLEIARRWAVQTLRIDMGVNSVEMTDEQVEFCVNRYREYAQFANDHGFRVGPQTHQQAAQSPLNLKRISNEISAPGFGIILNVNRWLTDKEIGDEIAAPFTIHAQFDRAFVDFTGSELLQKVQLLRQAGYRGCWSMEFRGGADEYLEVERDLLTIRQAVRLATHQE</sequence>
<dbReference type="Pfam" id="PF01261">
    <property type="entry name" value="AP_endonuc_2"/>
    <property type="match status" value="1"/>
</dbReference>
<protein>
    <submittedName>
        <fullName evidence="2">Sugar phosphate isomerase/epimerase family protein</fullName>
    </submittedName>
</protein>
<evidence type="ECO:0000259" key="1">
    <source>
        <dbReference type="Pfam" id="PF01261"/>
    </source>
</evidence>
<dbReference type="InterPro" id="IPR013022">
    <property type="entry name" value="Xyl_isomerase-like_TIM-brl"/>
</dbReference>
<keyword evidence="2" id="KW-0413">Isomerase</keyword>
<dbReference type="InterPro" id="IPR036237">
    <property type="entry name" value="Xyl_isomerase-like_sf"/>
</dbReference>
<accession>A0ABW0VX46</accession>
<keyword evidence="3" id="KW-1185">Reference proteome</keyword>
<dbReference type="Gene3D" id="3.20.20.150">
    <property type="entry name" value="Divalent-metal-dependent TIM barrel enzymes"/>
    <property type="match status" value="1"/>
</dbReference>
<dbReference type="GO" id="GO:0016853">
    <property type="term" value="F:isomerase activity"/>
    <property type="evidence" value="ECO:0007669"/>
    <property type="project" value="UniProtKB-KW"/>
</dbReference>
<proteinExistence type="predicted"/>
<name>A0ABW0VX46_9BACL</name>
<gene>
    <name evidence="2" type="ORF">ACFPYJ_06390</name>
</gene>
<reference evidence="3" key="1">
    <citation type="journal article" date="2019" name="Int. J. Syst. Evol. Microbiol.">
        <title>The Global Catalogue of Microorganisms (GCM) 10K type strain sequencing project: providing services to taxonomists for standard genome sequencing and annotation.</title>
        <authorList>
            <consortium name="The Broad Institute Genomics Platform"/>
            <consortium name="The Broad Institute Genome Sequencing Center for Infectious Disease"/>
            <person name="Wu L."/>
            <person name="Ma J."/>
        </authorList>
    </citation>
    <scope>NUCLEOTIDE SEQUENCE [LARGE SCALE GENOMIC DNA]</scope>
    <source>
        <strain evidence="3">CGMCC 1.3240</strain>
    </source>
</reference>
<dbReference type="InterPro" id="IPR050312">
    <property type="entry name" value="IolE/XylAMocC-like"/>
</dbReference>